<accession>A0A8J3FPF8</accession>
<organism evidence="5 6">
    <name type="scientific">Mangrovihabitans endophyticus</name>
    <dbReference type="NCBI Taxonomy" id="1751298"/>
    <lineage>
        <taxon>Bacteria</taxon>
        <taxon>Bacillati</taxon>
        <taxon>Actinomycetota</taxon>
        <taxon>Actinomycetes</taxon>
        <taxon>Micromonosporales</taxon>
        <taxon>Micromonosporaceae</taxon>
        <taxon>Mangrovihabitans</taxon>
    </lineage>
</organism>
<dbReference type="RefSeq" id="WP_189079636.1">
    <property type="nucleotide sequence ID" value="NZ_BMMX01000010.1"/>
</dbReference>
<evidence type="ECO:0000313" key="5">
    <source>
        <dbReference type="EMBL" id="GGK92655.1"/>
    </source>
</evidence>
<dbReference type="SUPFAM" id="SSF53822">
    <property type="entry name" value="Periplasmic binding protein-like I"/>
    <property type="match status" value="1"/>
</dbReference>
<keyword evidence="2 3" id="KW-0732">Signal</keyword>
<comment type="similarity">
    <text evidence="1">Belongs to the leucine-binding protein family.</text>
</comment>
<evidence type="ECO:0000259" key="4">
    <source>
        <dbReference type="Pfam" id="PF13458"/>
    </source>
</evidence>
<feature type="domain" description="Leucine-binding protein" evidence="4">
    <location>
        <begin position="44"/>
        <end position="368"/>
    </location>
</feature>
<dbReference type="PANTHER" id="PTHR30483:SF38">
    <property type="entry name" value="BLR7848 PROTEIN"/>
    <property type="match status" value="1"/>
</dbReference>
<comment type="caution">
    <text evidence="5">The sequence shown here is derived from an EMBL/GenBank/DDBJ whole genome shotgun (WGS) entry which is preliminary data.</text>
</comment>
<dbReference type="Gene3D" id="3.40.50.2300">
    <property type="match status" value="2"/>
</dbReference>
<dbReference type="PANTHER" id="PTHR30483">
    <property type="entry name" value="LEUCINE-SPECIFIC-BINDING PROTEIN"/>
    <property type="match status" value="1"/>
</dbReference>
<evidence type="ECO:0000313" key="6">
    <source>
        <dbReference type="Proteomes" id="UP000656042"/>
    </source>
</evidence>
<dbReference type="InterPro" id="IPR051010">
    <property type="entry name" value="BCAA_transport"/>
</dbReference>
<feature type="chain" id="PRO_5038950942" evidence="3">
    <location>
        <begin position="23"/>
        <end position="386"/>
    </location>
</feature>
<gene>
    <name evidence="5" type="ORF">GCM10012284_28130</name>
</gene>
<dbReference type="InterPro" id="IPR028082">
    <property type="entry name" value="Peripla_BP_I"/>
</dbReference>
<feature type="signal peptide" evidence="3">
    <location>
        <begin position="1"/>
        <end position="22"/>
    </location>
</feature>
<evidence type="ECO:0000256" key="2">
    <source>
        <dbReference type="ARBA" id="ARBA00022729"/>
    </source>
</evidence>
<proteinExistence type="inferred from homology"/>
<dbReference type="Pfam" id="PF13458">
    <property type="entry name" value="Peripla_BP_6"/>
    <property type="match status" value="1"/>
</dbReference>
<reference evidence="5" key="2">
    <citation type="submission" date="2020-09" db="EMBL/GenBank/DDBJ databases">
        <authorList>
            <person name="Sun Q."/>
            <person name="Zhou Y."/>
        </authorList>
    </citation>
    <scope>NUCLEOTIDE SEQUENCE</scope>
    <source>
        <strain evidence="5">CGMCC 4.7299</strain>
    </source>
</reference>
<dbReference type="Proteomes" id="UP000656042">
    <property type="component" value="Unassembled WGS sequence"/>
</dbReference>
<evidence type="ECO:0000256" key="3">
    <source>
        <dbReference type="SAM" id="SignalP"/>
    </source>
</evidence>
<reference evidence="5" key="1">
    <citation type="journal article" date="2014" name="Int. J. Syst. Evol. Microbiol.">
        <title>Complete genome sequence of Corynebacterium casei LMG S-19264T (=DSM 44701T), isolated from a smear-ripened cheese.</title>
        <authorList>
            <consortium name="US DOE Joint Genome Institute (JGI-PGF)"/>
            <person name="Walter F."/>
            <person name="Albersmeier A."/>
            <person name="Kalinowski J."/>
            <person name="Ruckert C."/>
        </authorList>
    </citation>
    <scope>NUCLEOTIDE SEQUENCE</scope>
    <source>
        <strain evidence="5">CGMCC 4.7299</strain>
    </source>
</reference>
<keyword evidence="6" id="KW-1185">Reference proteome</keyword>
<protein>
    <submittedName>
        <fullName evidence="5">Amino acid ABC transporter substrate-binding protein</fullName>
    </submittedName>
</protein>
<dbReference type="EMBL" id="BMMX01000010">
    <property type="protein sequence ID" value="GGK92655.1"/>
    <property type="molecule type" value="Genomic_DNA"/>
</dbReference>
<name>A0A8J3FPF8_9ACTN</name>
<dbReference type="PROSITE" id="PS51257">
    <property type="entry name" value="PROKAR_LIPOPROTEIN"/>
    <property type="match status" value="1"/>
</dbReference>
<dbReference type="AlphaFoldDB" id="A0A8J3FPF8"/>
<evidence type="ECO:0000256" key="1">
    <source>
        <dbReference type="ARBA" id="ARBA00010062"/>
    </source>
</evidence>
<sequence>MRFTRRITASLAASTLISATLAGCTSDDAAEATELVIGADLASGSSVDNSYARALQLRVEQINASGQLGNRRLVLRIQENRSDSTTSLRNISTFADDPNVVGVITGACGECAAGAAKTINDKHIPTIALAAASEVSNPVAERRYLFKLGPNAPDSAATMVNELTRTKTASAAVLYTDDLYGHDAFSSVRSELDKAGVKLKTSTMVKPNATDITQAVGTLTDSEPQALIVLTGSDQATLAAISAKADDYKGKVYFDAEAAADLFVPEDAADATNNAIMVFTQILAIDDVIATTPAKAARKQWFRDYTSRYGSYSGVAAFAADAVDLIANAAARVGNDRDRIRDLIETSQMDGLTGAIRLTPDNHSGLMPQALTLLVARSGRWRIAGG</sequence>
<dbReference type="InterPro" id="IPR028081">
    <property type="entry name" value="Leu-bd"/>
</dbReference>